<comment type="caution">
    <text evidence="3">The sequence shown here is derived from an EMBL/GenBank/DDBJ whole genome shotgun (WGS) entry which is preliminary data.</text>
</comment>
<evidence type="ECO:0000256" key="2">
    <source>
        <dbReference type="SAM" id="Coils"/>
    </source>
</evidence>
<organism evidence="3 4">
    <name type="scientific">Paenibacillus auburnensis</name>
    <dbReference type="NCBI Taxonomy" id="2905649"/>
    <lineage>
        <taxon>Bacteria</taxon>
        <taxon>Bacillati</taxon>
        <taxon>Bacillota</taxon>
        <taxon>Bacilli</taxon>
        <taxon>Bacillales</taxon>
        <taxon>Paenibacillaceae</taxon>
        <taxon>Paenibacillus</taxon>
    </lineage>
</organism>
<name>A0ABN8GUA7_9BACL</name>
<dbReference type="PANTHER" id="PTHR31088">
    <property type="entry name" value="MEMBRANE-ASSOCIATED PROTEIN VIPP1, CHLOROPLASTIC"/>
    <property type="match status" value="1"/>
</dbReference>
<proteinExistence type="inferred from homology"/>
<dbReference type="Proteomes" id="UP000838324">
    <property type="component" value="Unassembled WGS sequence"/>
</dbReference>
<dbReference type="Pfam" id="PF04012">
    <property type="entry name" value="PspA_IM30"/>
    <property type="match status" value="1"/>
</dbReference>
<keyword evidence="4" id="KW-1185">Reference proteome</keyword>
<evidence type="ECO:0000313" key="4">
    <source>
        <dbReference type="Proteomes" id="UP000838324"/>
    </source>
</evidence>
<accession>A0ABN8GUA7</accession>
<dbReference type="RefSeq" id="WP_236336435.1">
    <property type="nucleotide sequence ID" value="NZ_CAKMMG010000008.1"/>
</dbReference>
<comment type="similarity">
    <text evidence="1">Belongs to the PspA/Vipp/IM30 family.</text>
</comment>
<gene>
    <name evidence="3" type="primary">liaH_2</name>
    <name evidence="3" type="ORF">PAECIP111892_04571</name>
</gene>
<dbReference type="EMBL" id="CAKMMG010000008">
    <property type="protein sequence ID" value="CAH1218232.1"/>
    <property type="molecule type" value="Genomic_DNA"/>
</dbReference>
<dbReference type="PANTHER" id="PTHR31088:SF6">
    <property type="entry name" value="PHAGE SHOCK PROTEIN A"/>
    <property type="match status" value="1"/>
</dbReference>
<evidence type="ECO:0000313" key="3">
    <source>
        <dbReference type="EMBL" id="CAH1218232.1"/>
    </source>
</evidence>
<reference evidence="3" key="1">
    <citation type="submission" date="2022-01" db="EMBL/GenBank/DDBJ databases">
        <authorList>
            <person name="Criscuolo A."/>
        </authorList>
    </citation>
    <scope>NUCLEOTIDE SEQUENCE</scope>
    <source>
        <strain evidence="3">CIP111892</strain>
    </source>
</reference>
<sequence length="230" mass="25150">MSSIFERITTLTKAAIHEGLNKLEDPVLLTGQYLRDLDEKIGIAESKQRELKVTASVLERRKAEYQVQAESSEAAAVKAMSEGNEPAARAAVMAKLRYQESIQETEGILEDTLQTLAALEVNLHNAKAEHERLKAKRAELAERARKAAELSKRPAQNGYGTYPGAPGYGPILNAGTASRGFERMEDKISEWEAQAGQQAQAPAIDPALQNAVEAELARLRTQKPEDGSVK</sequence>
<evidence type="ECO:0000256" key="1">
    <source>
        <dbReference type="ARBA" id="ARBA00043985"/>
    </source>
</evidence>
<feature type="coiled-coil region" evidence="2">
    <location>
        <begin position="102"/>
        <end position="153"/>
    </location>
</feature>
<protein>
    <submittedName>
        <fullName evidence="3">Protein LiaH</fullName>
    </submittedName>
</protein>
<dbReference type="InterPro" id="IPR007157">
    <property type="entry name" value="PspA_VIPP1"/>
</dbReference>
<keyword evidence="2" id="KW-0175">Coiled coil</keyword>